<keyword evidence="5" id="KW-1185">Reference proteome</keyword>
<feature type="active site" evidence="3">
    <location>
        <position position="44"/>
    </location>
</feature>
<organism evidence="4 5">
    <name type="scientific">Kineococcus xinjiangensis</name>
    <dbReference type="NCBI Taxonomy" id="512762"/>
    <lineage>
        <taxon>Bacteria</taxon>
        <taxon>Bacillati</taxon>
        <taxon>Actinomycetota</taxon>
        <taxon>Actinomycetes</taxon>
        <taxon>Kineosporiales</taxon>
        <taxon>Kineosporiaceae</taxon>
        <taxon>Kineococcus</taxon>
    </lineage>
</organism>
<keyword evidence="2" id="KW-0413">Isomerase</keyword>
<dbReference type="InterPro" id="IPR003719">
    <property type="entry name" value="Phenazine_PhzF-like"/>
</dbReference>
<dbReference type="PANTHER" id="PTHR13774">
    <property type="entry name" value="PHENAZINE BIOSYNTHESIS PROTEIN"/>
    <property type="match status" value="1"/>
</dbReference>
<dbReference type="NCBIfam" id="TIGR00654">
    <property type="entry name" value="PhzF_family"/>
    <property type="match status" value="1"/>
</dbReference>
<dbReference type="Proteomes" id="UP000239485">
    <property type="component" value="Unassembled WGS sequence"/>
</dbReference>
<reference evidence="4 5" key="1">
    <citation type="submission" date="2018-02" db="EMBL/GenBank/DDBJ databases">
        <title>Genomic Encyclopedia of Archaeal and Bacterial Type Strains, Phase II (KMG-II): from individual species to whole genera.</title>
        <authorList>
            <person name="Goeker M."/>
        </authorList>
    </citation>
    <scope>NUCLEOTIDE SEQUENCE [LARGE SCALE GENOMIC DNA]</scope>
    <source>
        <strain evidence="4 5">DSM 22857</strain>
    </source>
</reference>
<protein>
    <submittedName>
        <fullName evidence="4">PhzF family phenazine biosynthesis protein</fullName>
    </submittedName>
</protein>
<comment type="caution">
    <text evidence="4">The sequence shown here is derived from an EMBL/GenBank/DDBJ whole genome shotgun (WGS) entry which is preliminary data.</text>
</comment>
<dbReference type="Pfam" id="PF02567">
    <property type="entry name" value="PhzC-PhzF"/>
    <property type="match status" value="1"/>
</dbReference>
<dbReference type="Gene3D" id="3.10.310.10">
    <property type="entry name" value="Diaminopimelate Epimerase, Chain A, domain 1"/>
    <property type="match status" value="2"/>
</dbReference>
<sequence length="286" mass="30060">MRLRIIDAFTDRPFAGNPAGVCLLEEPAPQAWMSSVAAELNLSETAFAVPTGPGRWDLRWFTPTTEVDLCGHATLATAHALHSDGVAGPYSFVTRSGELRAQVAADGTVRLDFPAQPTSPLSPELTGPLVEHLEAALGVHPEEVESNGIDVVVRISDEGHVRALSADTAALAAVDARCVIVTAAVERRPLAEDVVLGGDAPDAGGVPDAVSRVFCPRVGVPEDPVTGSAHCALGPFWAQRLGRTELEFHQVSRRGGRLAVRVLGERVELAGRAVTVLDGELAAGPR</sequence>
<accession>A0A2S6ILZ4</accession>
<evidence type="ECO:0000313" key="5">
    <source>
        <dbReference type="Proteomes" id="UP000239485"/>
    </source>
</evidence>
<name>A0A2S6ILZ4_9ACTN</name>
<dbReference type="GO" id="GO:0016853">
    <property type="term" value="F:isomerase activity"/>
    <property type="evidence" value="ECO:0007669"/>
    <property type="project" value="UniProtKB-KW"/>
</dbReference>
<dbReference type="GO" id="GO:0005737">
    <property type="term" value="C:cytoplasm"/>
    <property type="evidence" value="ECO:0007669"/>
    <property type="project" value="TreeGrafter"/>
</dbReference>
<dbReference type="PIRSF" id="PIRSF016184">
    <property type="entry name" value="PhzC_PhzF"/>
    <property type="match status" value="1"/>
</dbReference>
<dbReference type="OrthoDB" id="9788221at2"/>
<evidence type="ECO:0000256" key="1">
    <source>
        <dbReference type="ARBA" id="ARBA00008270"/>
    </source>
</evidence>
<dbReference type="AlphaFoldDB" id="A0A2S6ILZ4"/>
<evidence type="ECO:0000256" key="3">
    <source>
        <dbReference type="PIRSR" id="PIRSR016184-1"/>
    </source>
</evidence>
<gene>
    <name evidence="4" type="ORF">CLV92_10629</name>
</gene>
<dbReference type="SUPFAM" id="SSF54506">
    <property type="entry name" value="Diaminopimelate epimerase-like"/>
    <property type="match status" value="1"/>
</dbReference>
<dbReference type="PANTHER" id="PTHR13774:SF17">
    <property type="entry name" value="PHENAZINE BIOSYNTHESIS-LIKE DOMAIN-CONTAINING PROTEIN"/>
    <property type="match status" value="1"/>
</dbReference>
<comment type="similarity">
    <text evidence="1">Belongs to the PhzF family.</text>
</comment>
<proteinExistence type="inferred from homology"/>
<evidence type="ECO:0000313" key="4">
    <source>
        <dbReference type="EMBL" id="PPK95208.1"/>
    </source>
</evidence>
<dbReference type="EMBL" id="PTJD01000006">
    <property type="protein sequence ID" value="PPK95208.1"/>
    <property type="molecule type" value="Genomic_DNA"/>
</dbReference>
<evidence type="ECO:0000256" key="2">
    <source>
        <dbReference type="ARBA" id="ARBA00023235"/>
    </source>
</evidence>
<dbReference type="RefSeq" id="WP_104432605.1">
    <property type="nucleotide sequence ID" value="NZ_PTJD01000006.1"/>
</dbReference>